<dbReference type="GO" id="GO:0006412">
    <property type="term" value="P:translation"/>
    <property type="evidence" value="ECO:0007669"/>
    <property type="project" value="InterPro"/>
</dbReference>
<comment type="caution">
    <text evidence="9">The sequence shown here is derived from an EMBL/GenBank/DDBJ whole genome shotgun (WGS) entry which is preliminary data.</text>
</comment>
<evidence type="ECO:0000256" key="6">
    <source>
        <dbReference type="ARBA" id="ARBA00037226"/>
    </source>
</evidence>
<evidence type="ECO:0000256" key="3">
    <source>
        <dbReference type="ARBA" id="ARBA00022980"/>
    </source>
</evidence>
<dbReference type="FunFam" id="3.30.420.80:FF:000011">
    <property type="entry name" value="37S ribosomal protein S18, mitochondrial"/>
    <property type="match status" value="1"/>
</dbReference>
<name>A0A9N9Q018_9HELO</name>
<dbReference type="Gene3D" id="3.30.420.80">
    <property type="entry name" value="Ribosomal protein S11"/>
    <property type="match status" value="1"/>
</dbReference>
<keyword evidence="10" id="KW-1185">Reference proteome</keyword>
<dbReference type="GO" id="GO:0003735">
    <property type="term" value="F:structural constituent of ribosome"/>
    <property type="evidence" value="ECO:0007669"/>
    <property type="project" value="InterPro"/>
</dbReference>
<proteinExistence type="inferred from homology"/>
<dbReference type="InterPro" id="IPR036967">
    <property type="entry name" value="Ribosomal_uS11_sf"/>
</dbReference>
<evidence type="ECO:0000313" key="10">
    <source>
        <dbReference type="Proteomes" id="UP000696280"/>
    </source>
</evidence>
<comment type="subcellular location">
    <subcellularLocation>
        <location evidence="1">Mitochondrion</location>
    </subcellularLocation>
</comment>
<dbReference type="SUPFAM" id="SSF53137">
    <property type="entry name" value="Translational machinery components"/>
    <property type="match status" value="1"/>
</dbReference>
<gene>
    <name evidence="9" type="ORF">HYFRA_00012382</name>
</gene>
<evidence type="ECO:0000256" key="5">
    <source>
        <dbReference type="ARBA" id="ARBA00023274"/>
    </source>
</evidence>
<accession>A0A9N9Q018</accession>
<keyword evidence="4" id="KW-0496">Mitochondrion</keyword>
<sequence length="257" mass="28216">MIAATITIPAMSRRISSRLLAQSSQVFPNLAPSSRASARGMRLFSQSASRGADDRSRTAPPTTEEAPIPRSPSLNPASSIESFQVQPADSPSNRLARHFGAFVSTTQRKRNELSTNFASDGSVTYTQPTAEPVVEPHHFHIIASRHNTHITVTSPKRNPIISLSCGNLGFRHSERKHYDSAYQLATFVLQRMQDRGINSQIKELEVILRGFGAGREAVTKALLGLEGKELRHKIVKVADATRLKFGGTRSPKPRRLG</sequence>
<dbReference type="GO" id="GO:0005840">
    <property type="term" value="C:ribosome"/>
    <property type="evidence" value="ECO:0007669"/>
    <property type="project" value="UniProtKB-KW"/>
</dbReference>
<dbReference type="HAMAP" id="MF_01310">
    <property type="entry name" value="Ribosomal_uS11"/>
    <property type="match status" value="1"/>
</dbReference>
<feature type="region of interest" description="Disordered" evidence="8">
    <location>
        <begin position="31"/>
        <end position="91"/>
    </location>
</feature>
<comment type="similarity">
    <text evidence="2">Belongs to the universal ribosomal protein uS11 family.</text>
</comment>
<evidence type="ECO:0000313" key="9">
    <source>
        <dbReference type="EMBL" id="CAG8960307.1"/>
    </source>
</evidence>
<evidence type="ECO:0000256" key="1">
    <source>
        <dbReference type="ARBA" id="ARBA00004173"/>
    </source>
</evidence>
<dbReference type="PANTHER" id="PTHR11759">
    <property type="entry name" value="40S RIBOSOMAL PROTEIN S14/30S RIBOSOMAL PROTEIN S11"/>
    <property type="match status" value="1"/>
</dbReference>
<dbReference type="GO" id="GO:0005739">
    <property type="term" value="C:mitochondrion"/>
    <property type="evidence" value="ECO:0007669"/>
    <property type="project" value="UniProtKB-SubCell"/>
</dbReference>
<keyword evidence="3" id="KW-0689">Ribosomal protein</keyword>
<feature type="compositionally biased region" description="Polar residues" evidence="8">
    <location>
        <begin position="72"/>
        <end position="91"/>
    </location>
</feature>
<dbReference type="AlphaFoldDB" id="A0A9N9Q018"/>
<dbReference type="Pfam" id="PF00411">
    <property type="entry name" value="Ribosomal_S11"/>
    <property type="match status" value="1"/>
</dbReference>
<dbReference type="Proteomes" id="UP000696280">
    <property type="component" value="Unassembled WGS sequence"/>
</dbReference>
<evidence type="ECO:0000256" key="8">
    <source>
        <dbReference type="SAM" id="MobiDB-lite"/>
    </source>
</evidence>
<dbReference type="GO" id="GO:1990904">
    <property type="term" value="C:ribonucleoprotein complex"/>
    <property type="evidence" value="ECO:0007669"/>
    <property type="project" value="UniProtKB-KW"/>
</dbReference>
<evidence type="ECO:0000256" key="7">
    <source>
        <dbReference type="ARBA" id="ARBA00070326"/>
    </source>
</evidence>
<comment type="function">
    <text evidence="6">Component of the mitochondrial ribosome (mitoribosome), a dedicated translation machinery responsible for the synthesis of mitochondrial genome-encoded proteins, including at least some of the essential transmembrane subunits of the mitochondrial respiratory chain. The mitoribosomes are attached to the mitochondrial inner membrane and translation products are cotranslationally integrated into the membrane.</text>
</comment>
<protein>
    <recommendedName>
        <fullName evidence="7">Small ribosomal subunit protein uS11m</fullName>
    </recommendedName>
</protein>
<reference evidence="9" key="1">
    <citation type="submission" date="2021-07" db="EMBL/GenBank/DDBJ databases">
        <authorList>
            <person name="Durling M."/>
        </authorList>
    </citation>
    <scope>NUCLEOTIDE SEQUENCE</scope>
</reference>
<evidence type="ECO:0000256" key="2">
    <source>
        <dbReference type="ARBA" id="ARBA00006194"/>
    </source>
</evidence>
<dbReference type="EMBL" id="CAJVRL010000098">
    <property type="protein sequence ID" value="CAG8960307.1"/>
    <property type="molecule type" value="Genomic_DNA"/>
</dbReference>
<organism evidence="9 10">
    <name type="scientific">Hymenoscyphus fraxineus</name>
    <dbReference type="NCBI Taxonomy" id="746836"/>
    <lineage>
        <taxon>Eukaryota</taxon>
        <taxon>Fungi</taxon>
        <taxon>Dikarya</taxon>
        <taxon>Ascomycota</taxon>
        <taxon>Pezizomycotina</taxon>
        <taxon>Leotiomycetes</taxon>
        <taxon>Helotiales</taxon>
        <taxon>Helotiaceae</taxon>
        <taxon>Hymenoscyphus</taxon>
    </lineage>
</organism>
<evidence type="ECO:0000256" key="4">
    <source>
        <dbReference type="ARBA" id="ARBA00023128"/>
    </source>
</evidence>
<dbReference type="InterPro" id="IPR001971">
    <property type="entry name" value="Ribosomal_uS11"/>
</dbReference>
<dbReference type="OrthoDB" id="1654884at2759"/>
<keyword evidence="5" id="KW-0687">Ribonucleoprotein</keyword>